<organism evidence="1 2">
    <name type="scientific">Phytophthora fragariae</name>
    <dbReference type="NCBI Taxonomy" id="53985"/>
    <lineage>
        <taxon>Eukaryota</taxon>
        <taxon>Sar</taxon>
        <taxon>Stramenopiles</taxon>
        <taxon>Oomycota</taxon>
        <taxon>Peronosporomycetes</taxon>
        <taxon>Peronosporales</taxon>
        <taxon>Peronosporaceae</taxon>
        <taxon>Phytophthora</taxon>
    </lineage>
</organism>
<comment type="caution">
    <text evidence="1">The sequence shown here is derived from an EMBL/GenBank/DDBJ whole genome shotgun (WGS) entry which is preliminary data.</text>
</comment>
<name>A0A6A3SIZ6_9STRA</name>
<gene>
    <name evidence="1" type="ORF">PF006_g18742</name>
</gene>
<sequence length="104" mass="12260">MGPLEYQAERWRRIKAHQECDDQLMEIKKFLKGDLDSFSRGQIRKLSKQAELYALDVGDVLYRLDLQRIVLETCLMSYVWLCQSHSAQISFTMPMRIFRADTKG</sequence>
<evidence type="ECO:0000313" key="1">
    <source>
        <dbReference type="EMBL" id="KAE9117781.1"/>
    </source>
</evidence>
<evidence type="ECO:0000313" key="2">
    <source>
        <dbReference type="Proteomes" id="UP000440732"/>
    </source>
</evidence>
<protein>
    <submittedName>
        <fullName evidence="1">Uncharacterized protein</fullName>
    </submittedName>
</protein>
<reference evidence="1 2" key="1">
    <citation type="submission" date="2018-08" db="EMBL/GenBank/DDBJ databases">
        <title>Genomic investigation of the strawberry pathogen Phytophthora fragariae indicates pathogenicity is determined by transcriptional variation in three key races.</title>
        <authorList>
            <person name="Adams T.M."/>
            <person name="Armitage A.D."/>
            <person name="Sobczyk M.K."/>
            <person name="Bates H.J."/>
            <person name="Dunwell J.M."/>
            <person name="Nellist C.F."/>
            <person name="Harrison R.J."/>
        </authorList>
    </citation>
    <scope>NUCLEOTIDE SEQUENCE [LARGE SCALE GENOMIC DNA]</scope>
    <source>
        <strain evidence="1 2">NOV-5</strain>
    </source>
</reference>
<accession>A0A6A3SIZ6</accession>
<dbReference type="AlphaFoldDB" id="A0A6A3SIZ6"/>
<dbReference type="EMBL" id="QXGA01001486">
    <property type="protein sequence ID" value="KAE9117781.1"/>
    <property type="molecule type" value="Genomic_DNA"/>
</dbReference>
<proteinExistence type="predicted"/>
<dbReference type="Proteomes" id="UP000440732">
    <property type="component" value="Unassembled WGS sequence"/>
</dbReference>